<proteinExistence type="predicted"/>
<sequence>MEWTKLRTLPSTWWLLLALVGTTVAVGVATAASLSAGDCPAPAHCDEDTVKLSLTGVWAGQGAVLVLAVLSMSGEYGAGTIGTTLRAEPGRTRVLAAKALVVCGLTVATGAAGVAGSLLAGRALLTAEGFPVPALGDESLLRAAGGTVLYLALAALIGLGAAAALRDTATATTAVLVLFYAFPLLAGLLADPDWQETAQRVAPATAGFAIQSTIELDRLPIGPWAGLGVVGVWAAGALLAGGTMLRLRDA</sequence>
<dbReference type="EMBL" id="JAVREL010000010">
    <property type="protein sequence ID" value="MDT0344540.1"/>
    <property type="molecule type" value="Genomic_DNA"/>
</dbReference>
<keyword evidence="1" id="KW-0812">Transmembrane</keyword>
<reference evidence="3" key="1">
    <citation type="submission" date="2023-07" db="EMBL/GenBank/DDBJ databases">
        <title>30 novel species of actinomycetes from the DSMZ collection.</title>
        <authorList>
            <person name="Nouioui I."/>
        </authorList>
    </citation>
    <scope>NUCLEOTIDE SEQUENCE [LARGE SCALE GENOMIC DNA]</scope>
    <source>
        <strain evidence="3">DSM 44938</strain>
    </source>
</reference>
<keyword evidence="1" id="KW-1133">Transmembrane helix</keyword>
<feature type="transmembrane region" description="Helical" evidence="1">
    <location>
        <begin position="171"/>
        <end position="190"/>
    </location>
</feature>
<feature type="transmembrane region" description="Helical" evidence="1">
    <location>
        <begin position="95"/>
        <end position="120"/>
    </location>
</feature>
<dbReference type="RefSeq" id="WP_311705672.1">
    <property type="nucleotide sequence ID" value="NZ_JAVREL010000010.1"/>
</dbReference>
<feature type="transmembrane region" description="Helical" evidence="1">
    <location>
        <begin position="55"/>
        <end position="74"/>
    </location>
</feature>
<keyword evidence="3" id="KW-1185">Reference proteome</keyword>
<dbReference type="Proteomes" id="UP001183246">
    <property type="component" value="Unassembled WGS sequence"/>
</dbReference>
<keyword evidence="1" id="KW-0472">Membrane</keyword>
<evidence type="ECO:0000313" key="3">
    <source>
        <dbReference type="Proteomes" id="UP001183246"/>
    </source>
</evidence>
<gene>
    <name evidence="2" type="ORF">RM590_18260</name>
</gene>
<name>A0ABU2MSD9_9ACTN</name>
<feature type="transmembrane region" description="Helical" evidence="1">
    <location>
        <begin position="140"/>
        <end position="164"/>
    </location>
</feature>
<evidence type="ECO:0000313" key="2">
    <source>
        <dbReference type="EMBL" id="MDT0344540.1"/>
    </source>
</evidence>
<evidence type="ECO:0000256" key="1">
    <source>
        <dbReference type="SAM" id="Phobius"/>
    </source>
</evidence>
<comment type="caution">
    <text evidence="2">The sequence shown here is derived from an EMBL/GenBank/DDBJ whole genome shotgun (WGS) entry which is preliminary data.</text>
</comment>
<organism evidence="2 3">
    <name type="scientific">Streptomyces litchfieldiae</name>
    <dbReference type="NCBI Taxonomy" id="3075543"/>
    <lineage>
        <taxon>Bacteria</taxon>
        <taxon>Bacillati</taxon>
        <taxon>Actinomycetota</taxon>
        <taxon>Actinomycetes</taxon>
        <taxon>Kitasatosporales</taxon>
        <taxon>Streptomycetaceae</taxon>
        <taxon>Streptomyces</taxon>
    </lineage>
</organism>
<protein>
    <submittedName>
        <fullName evidence="2">ABC transporter permease</fullName>
    </submittedName>
</protein>
<feature type="transmembrane region" description="Helical" evidence="1">
    <location>
        <begin position="224"/>
        <end position="245"/>
    </location>
</feature>
<accession>A0ABU2MSD9</accession>